<dbReference type="GO" id="GO:0000281">
    <property type="term" value="P:mitotic cytokinesis"/>
    <property type="evidence" value="ECO:0007669"/>
    <property type="project" value="TreeGrafter"/>
</dbReference>
<evidence type="ECO:0000256" key="4">
    <source>
        <dbReference type="ARBA" id="ARBA00023212"/>
    </source>
</evidence>
<keyword evidence="4" id="KW-0206">Cytoskeleton</keyword>
<feature type="domain" description="DM10" evidence="6">
    <location>
        <begin position="236"/>
        <end position="356"/>
    </location>
</feature>
<comment type="subcellular location">
    <subcellularLocation>
        <location evidence="1">Cytoplasm</location>
        <location evidence="1">Cytoskeleton</location>
        <location evidence="1">Cilium axoneme</location>
    </subcellularLocation>
</comment>
<dbReference type="Pfam" id="PF06565">
    <property type="entry name" value="DM10_dom"/>
    <property type="match status" value="3"/>
</dbReference>
<evidence type="ECO:0000256" key="3">
    <source>
        <dbReference type="ARBA" id="ARBA00022737"/>
    </source>
</evidence>
<dbReference type="GO" id="GO:0005930">
    <property type="term" value="C:axoneme"/>
    <property type="evidence" value="ECO:0007669"/>
    <property type="project" value="UniProtKB-SubCell"/>
</dbReference>
<dbReference type="PANTHER" id="PTHR12086:SF9">
    <property type="entry name" value="EF-HAND DOMAIN-CONTAINING PROTEIN 1"/>
    <property type="match status" value="1"/>
</dbReference>
<keyword evidence="5" id="KW-0966">Cell projection</keyword>
<protein>
    <recommendedName>
        <fullName evidence="6">DM10 domain-containing protein</fullName>
    </recommendedName>
</protein>
<organism evidence="7 8">
    <name type="scientific">Aquatica leii</name>
    <dbReference type="NCBI Taxonomy" id="1421715"/>
    <lineage>
        <taxon>Eukaryota</taxon>
        <taxon>Metazoa</taxon>
        <taxon>Ecdysozoa</taxon>
        <taxon>Arthropoda</taxon>
        <taxon>Hexapoda</taxon>
        <taxon>Insecta</taxon>
        <taxon>Pterygota</taxon>
        <taxon>Neoptera</taxon>
        <taxon>Endopterygota</taxon>
        <taxon>Coleoptera</taxon>
        <taxon>Polyphaga</taxon>
        <taxon>Elateriformia</taxon>
        <taxon>Elateroidea</taxon>
        <taxon>Lampyridae</taxon>
        <taxon>Luciolinae</taxon>
        <taxon>Aquatica</taxon>
    </lineage>
</organism>
<feature type="domain" description="DM10" evidence="6">
    <location>
        <begin position="413"/>
        <end position="517"/>
    </location>
</feature>
<proteinExistence type="predicted"/>
<gene>
    <name evidence="7" type="ORF">RN001_008912</name>
</gene>
<dbReference type="PANTHER" id="PTHR12086">
    <property type="entry name" value="EF-HAND DOMAIN C-TERMINAL CONTAINING PROTEIN"/>
    <property type="match status" value="1"/>
</dbReference>
<dbReference type="GO" id="GO:0060285">
    <property type="term" value="P:cilium-dependent cell motility"/>
    <property type="evidence" value="ECO:0007669"/>
    <property type="project" value="TreeGrafter"/>
</dbReference>
<comment type="caution">
    <text evidence="7">The sequence shown here is derived from an EMBL/GenBank/DDBJ whole genome shotgun (WGS) entry which is preliminary data.</text>
</comment>
<keyword evidence="8" id="KW-1185">Reference proteome</keyword>
<feature type="domain" description="DM10" evidence="6">
    <location>
        <begin position="88"/>
        <end position="193"/>
    </location>
</feature>
<dbReference type="GO" id="GO:0072686">
    <property type="term" value="C:mitotic spindle"/>
    <property type="evidence" value="ECO:0007669"/>
    <property type="project" value="TreeGrafter"/>
</dbReference>
<dbReference type="SMART" id="SM00676">
    <property type="entry name" value="DM10"/>
    <property type="match status" value="3"/>
</dbReference>
<dbReference type="InterPro" id="IPR006602">
    <property type="entry name" value="DM10_dom"/>
</dbReference>
<dbReference type="InterPro" id="IPR040193">
    <property type="entry name" value="EFHC1/EFHC2/EFHB"/>
</dbReference>
<accession>A0AAN7PDZ2</accession>
<name>A0AAN7PDZ2_9COLE</name>
<evidence type="ECO:0000313" key="7">
    <source>
        <dbReference type="EMBL" id="KAK4880766.1"/>
    </source>
</evidence>
<dbReference type="FunFam" id="2.30.29.170:FF:000001">
    <property type="entry name" value="EF-hand domain containing 1"/>
    <property type="match status" value="1"/>
</dbReference>
<evidence type="ECO:0000256" key="2">
    <source>
        <dbReference type="ARBA" id="ARBA00022490"/>
    </source>
</evidence>
<dbReference type="Proteomes" id="UP001353858">
    <property type="component" value="Unassembled WGS sequence"/>
</dbReference>
<sequence>MSGLPKLPGFNFVDPTLSKFHLSHNFYCINGYKVPKTITSGVGGREIDANCVGYFSSSDPVRYDPSLTYGRTRSVACSQFIPHFALYDSKCLTFKAFFKQSVPESPVEYYRVRKVNIIYFLEDDTITVIEPRTLNSGLEQGRIVRRGKIPKNTAGDPWHWKDFNVGKDICFNGVVYHTTDCDVFTKEFMRSHGLIMADSEQTPPDPYTQAREFSVQVHETKTPPADDKLRRFLEYDGKVLTFDALYDTRDQEFGELRVYGILYYLADDTIAVQEIKEPNGGRDPFPLLLRKTKVPKVWTDRPETYPSVYLELSDAEVTEYYQPKDLLIGETIYILGRPMLLVNCNEFTRNYYRKTLCIEQKPAIDFKPKPRKLPPAPMPPHDGIGSLQDSLQNTKKFSNTPPKKDVIRQLVNANKHLRYMLKIDLVHPEDEIRRFILRYSLSEGTCNIYEPPIRNSGVIGGKYLSDSLVSKPGSDPLNPDYYTPADFYIGALLVVHQQRFIIIDADLYVYRYMQANPEKFPCTVIENIRNHMFNKGFLTEDIAEQLEKECQDQKKAARDAIGLEADIVQTELEKCFIEQKVKPDPDADLEYERKKAKILEEYTESLKHKYVVPEHGIDPVNLTCPYPIVIGEIADKTCKEQDVGGDSFTPKHIDTPAEKVQKHYAEVYRKQHEICDHPRPIECEDPEAAKRLAANQKPLPEPFEPIMVSNVENPKGACKVKAVHFADDDKRCLRDKYDLCDHKTPKNHCGCTQYQK</sequence>
<dbReference type="GO" id="GO:0007052">
    <property type="term" value="P:mitotic spindle organization"/>
    <property type="evidence" value="ECO:0007669"/>
    <property type="project" value="TreeGrafter"/>
</dbReference>
<dbReference type="EMBL" id="JARPUR010000003">
    <property type="protein sequence ID" value="KAK4880766.1"/>
    <property type="molecule type" value="Genomic_DNA"/>
</dbReference>
<dbReference type="Gene3D" id="2.30.29.170">
    <property type="match status" value="3"/>
</dbReference>
<evidence type="ECO:0000313" key="8">
    <source>
        <dbReference type="Proteomes" id="UP001353858"/>
    </source>
</evidence>
<keyword evidence="3" id="KW-0677">Repeat</keyword>
<dbReference type="GO" id="GO:0043014">
    <property type="term" value="F:alpha-tubulin binding"/>
    <property type="evidence" value="ECO:0007669"/>
    <property type="project" value="TreeGrafter"/>
</dbReference>
<evidence type="ECO:0000256" key="1">
    <source>
        <dbReference type="ARBA" id="ARBA00004430"/>
    </source>
</evidence>
<keyword evidence="2" id="KW-0963">Cytoplasm</keyword>
<dbReference type="FunFam" id="2.30.29.170:FF:000004">
    <property type="entry name" value="EF-hand domain containing 2"/>
    <property type="match status" value="1"/>
</dbReference>
<dbReference type="PROSITE" id="PS51336">
    <property type="entry name" value="DM10"/>
    <property type="match status" value="3"/>
</dbReference>
<reference evidence="8" key="1">
    <citation type="submission" date="2023-01" db="EMBL/GenBank/DDBJ databases">
        <title>Key to firefly adult light organ development and bioluminescence: homeobox transcription factors regulate luciferase expression and transportation to peroxisome.</title>
        <authorList>
            <person name="Fu X."/>
        </authorList>
    </citation>
    <scope>NUCLEOTIDE SEQUENCE [LARGE SCALE GENOMIC DNA]</scope>
</reference>
<evidence type="ECO:0000256" key="5">
    <source>
        <dbReference type="ARBA" id="ARBA00023273"/>
    </source>
</evidence>
<dbReference type="AlphaFoldDB" id="A0AAN7PDZ2"/>
<dbReference type="FunFam" id="2.30.29.170:FF:000002">
    <property type="entry name" value="EF-hand domain (C-terminal) containing 1"/>
    <property type="match status" value="1"/>
</dbReference>
<evidence type="ECO:0000259" key="6">
    <source>
        <dbReference type="PROSITE" id="PS51336"/>
    </source>
</evidence>